<evidence type="ECO:0000259" key="5">
    <source>
        <dbReference type="PROSITE" id="PS50850"/>
    </source>
</evidence>
<name>A0AAC9AQ83_AMIAI</name>
<feature type="domain" description="Major facilitator superfamily (MFS) profile" evidence="5">
    <location>
        <begin position="1"/>
        <end position="389"/>
    </location>
</feature>
<feature type="transmembrane region" description="Helical" evidence="4">
    <location>
        <begin position="332"/>
        <end position="353"/>
    </location>
</feature>
<feature type="transmembrane region" description="Helical" evidence="4">
    <location>
        <begin position="81"/>
        <end position="99"/>
    </location>
</feature>
<accession>A0AAC9AQ83</accession>
<feature type="transmembrane region" description="Helical" evidence="4">
    <location>
        <begin position="277"/>
        <end position="295"/>
    </location>
</feature>
<dbReference type="PANTHER" id="PTHR23523">
    <property type="match status" value="1"/>
</dbReference>
<evidence type="ECO:0000313" key="7">
    <source>
        <dbReference type="Proteomes" id="UP000075755"/>
    </source>
</evidence>
<dbReference type="InterPro" id="IPR011701">
    <property type="entry name" value="MFS"/>
</dbReference>
<feature type="transmembrane region" description="Helical" evidence="4">
    <location>
        <begin position="248"/>
        <end position="268"/>
    </location>
</feature>
<dbReference type="GO" id="GO:0022857">
    <property type="term" value="F:transmembrane transporter activity"/>
    <property type="evidence" value="ECO:0007669"/>
    <property type="project" value="InterPro"/>
</dbReference>
<feature type="transmembrane region" description="Helical" evidence="4">
    <location>
        <begin position="50"/>
        <end position="69"/>
    </location>
</feature>
<evidence type="ECO:0000256" key="4">
    <source>
        <dbReference type="SAM" id="Phobius"/>
    </source>
</evidence>
<organism evidence="6 7">
    <name type="scientific">Aminobacter aminovorans</name>
    <name type="common">Chelatobacter heintzii</name>
    <dbReference type="NCBI Taxonomy" id="83263"/>
    <lineage>
        <taxon>Bacteria</taxon>
        <taxon>Pseudomonadati</taxon>
        <taxon>Pseudomonadota</taxon>
        <taxon>Alphaproteobacteria</taxon>
        <taxon>Hyphomicrobiales</taxon>
        <taxon>Phyllobacteriaceae</taxon>
        <taxon>Aminobacter</taxon>
    </lineage>
</organism>
<reference evidence="6 7" key="1">
    <citation type="submission" date="2016-03" db="EMBL/GenBank/DDBJ databases">
        <title>Complete genome of Aminobacter aminovorans KCTC 2477.</title>
        <authorList>
            <person name="Kim K.M."/>
        </authorList>
    </citation>
    <scope>NUCLEOTIDE SEQUENCE [LARGE SCALE GENOMIC DNA]</scope>
    <source>
        <strain evidence="6 7">KCTC 2477</strain>
    </source>
</reference>
<dbReference type="KEGG" id="aak:AA2016_1130"/>
<evidence type="ECO:0000313" key="6">
    <source>
        <dbReference type="EMBL" id="AMS40067.1"/>
    </source>
</evidence>
<dbReference type="Pfam" id="PF07690">
    <property type="entry name" value="MFS_1"/>
    <property type="match status" value="1"/>
</dbReference>
<feature type="transmembrane region" description="Helical" evidence="4">
    <location>
        <begin position="211"/>
        <end position="236"/>
    </location>
</feature>
<dbReference type="RefSeq" id="WP_067956305.1">
    <property type="nucleotide sequence ID" value="NZ_CP015005.1"/>
</dbReference>
<feature type="transmembrane region" description="Helical" evidence="4">
    <location>
        <begin position="301"/>
        <end position="320"/>
    </location>
</feature>
<feature type="transmembrane region" description="Helical" evidence="4">
    <location>
        <begin position="12"/>
        <end position="30"/>
    </location>
</feature>
<proteinExistence type="predicted"/>
<feature type="transmembrane region" description="Helical" evidence="4">
    <location>
        <begin position="105"/>
        <end position="127"/>
    </location>
</feature>
<dbReference type="PROSITE" id="PS50850">
    <property type="entry name" value="MFS"/>
    <property type="match status" value="1"/>
</dbReference>
<evidence type="ECO:0000256" key="2">
    <source>
        <dbReference type="ARBA" id="ARBA00022989"/>
    </source>
</evidence>
<feature type="transmembrane region" description="Helical" evidence="4">
    <location>
        <begin position="365"/>
        <end position="385"/>
    </location>
</feature>
<dbReference type="Proteomes" id="UP000075755">
    <property type="component" value="Chromosome"/>
</dbReference>
<dbReference type="AlphaFoldDB" id="A0AAC9AQ83"/>
<dbReference type="InterPro" id="IPR036259">
    <property type="entry name" value="MFS_trans_sf"/>
</dbReference>
<dbReference type="NCBIfam" id="NF007256">
    <property type="entry name" value="PRK09705.1"/>
    <property type="match status" value="1"/>
</dbReference>
<gene>
    <name evidence="6" type="ORF">AA2016_1130</name>
</gene>
<sequence>MDKTKTAWTNQRWTMLALVVMIGVNLRPFITAPATLLPSIVEDTGMGYAGISLLTLLPMALMGIGAFVAPAIQAMVGTRQGLLAALALLMAGSLLRFVAFNDATMILTAILCGAGVAFVQAVFPGIIKARFPASVPTVTGLYSAMIMAGGAVGARLMPALANAGYSWRAALAWLAAPVFVALLAASRVLANAKATGPARPMTRLLLLRPRTWALIAAFGLVNSGYSSMVAWLAPYYQAQGWTNSQSSNLVAIMALCQAVSAFGLPFLARGANDRRPWLLFTAAVQIIGFLGLACLPAPCAWLWVALCGVGLGGSFALAMVTALDHLPRPDQAGALAAAMQGGGFLIAALGPYAMALMHGFTGSFATGWVMHAMLVTASALVYFRFDPSRYGEVMEPIEPYRSSPSAAA</sequence>
<evidence type="ECO:0000256" key="3">
    <source>
        <dbReference type="ARBA" id="ARBA00023136"/>
    </source>
</evidence>
<dbReference type="Gene3D" id="1.20.1250.20">
    <property type="entry name" value="MFS general substrate transporter like domains"/>
    <property type="match status" value="1"/>
</dbReference>
<dbReference type="SUPFAM" id="SSF103473">
    <property type="entry name" value="MFS general substrate transporter"/>
    <property type="match status" value="1"/>
</dbReference>
<keyword evidence="1 4" id="KW-0812">Transmembrane</keyword>
<feature type="transmembrane region" description="Helical" evidence="4">
    <location>
        <begin position="139"/>
        <end position="158"/>
    </location>
</feature>
<dbReference type="EMBL" id="CP015005">
    <property type="protein sequence ID" value="AMS40067.1"/>
    <property type="molecule type" value="Genomic_DNA"/>
</dbReference>
<dbReference type="InterPro" id="IPR020846">
    <property type="entry name" value="MFS_dom"/>
</dbReference>
<keyword evidence="3 4" id="KW-0472">Membrane</keyword>
<protein>
    <submittedName>
        <fullName evidence="6">Major facilitator transporter</fullName>
    </submittedName>
</protein>
<feature type="transmembrane region" description="Helical" evidence="4">
    <location>
        <begin position="170"/>
        <end position="190"/>
    </location>
</feature>
<evidence type="ECO:0000256" key="1">
    <source>
        <dbReference type="ARBA" id="ARBA00022692"/>
    </source>
</evidence>
<keyword evidence="2 4" id="KW-1133">Transmembrane helix</keyword>
<dbReference type="PANTHER" id="PTHR23523:SF1">
    <property type="entry name" value="CYANATE TRANSPORT PROTEIN CYNX"/>
    <property type="match status" value="1"/>
</dbReference>
<dbReference type="InterPro" id="IPR052524">
    <property type="entry name" value="MFS_Cyanate_Porter"/>
</dbReference>